<evidence type="ECO:0000313" key="2">
    <source>
        <dbReference type="EMBL" id="WIM92917.1"/>
    </source>
</evidence>
<reference evidence="2 3" key="1">
    <citation type="submission" date="2023-06" db="EMBL/GenBank/DDBJ databases">
        <authorList>
            <person name="Yushchuk O."/>
            <person name="Binda E."/>
            <person name="Ruckert-Reed C."/>
            <person name="Fedorenko V."/>
            <person name="Kalinowski J."/>
            <person name="Marinelli F."/>
        </authorList>
    </citation>
    <scope>NUCLEOTIDE SEQUENCE [LARGE SCALE GENOMIC DNA]</scope>
    <source>
        <strain evidence="2 3">NRRL 3884</strain>
    </source>
</reference>
<dbReference type="Proteomes" id="UP001240150">
    <property type="component" value="Chromosome"/>
</dbReference>
<organism evidence="2 3">
    <name type="scientific">Actinoplanes oblitus</name>
    <dbReference type="NCBI Taxonomy" id="3040509"/>
    <lineage>
        <taxon>Bacteria</taxon>
        <taxon>Bacillati</taxon>
        <taxon>Actinomycetota</taxon>
        <taxon>Actinomycetes</taxon>
        <taxon>Micromonosporales</taxon>
        <taxon>Micromonosporaceae</taxon>
        <taxon>Actinoplanes</taxon>
    </lineage>
</organism>
<feature type="region of interest" description="Disordered" evidence="1">
    <location>
        <begin position="131"/>
        <end position="152"/>
    </location>
</feature>
<proteinExistence type="predicted"/>
<sequence length="152" mass="15686">MTATLVARPGVPAPPATRRIIVGVIGPAPVEDALRYAFSEAARDANAVSVVATGPATDAETVRLENTVRHWAGRYSVEAEFLARRGVDAVITLAAASRRADLLVIAAAPGPRAAATIAALRHRAHSAVRVVGASSGGRGDDLRQAPARPATR</sequence>
<evidence type="ECO:0008006" key="4">
    <source>
        <dbReference type="Google" id="ProtNLM"/>
    </source>
</evidence>
<accession>A0ABY8W5X9</accession>
<keyword evidence="3" id="KW-1185">Reference proteome</keyword>
<protein>
    <recommendedName>
        <fullName evidence="4">UspA domain-containing protein</fullName>
    </recommendedName>
</protein>
<evidence type="ECO:0000256" key="1">
    <source>
        <dbReference type="SAM" id="MobiDB-lite"/>
    </source>
</evidence>
<dbReference type="RefSeq" id="WP_284914124.1">
    <property type="nucleotide sequence ID" value="NZ_CP126980.1"/>
</dbReference>
<dbReference type="EMBL" id="CP126980">
    <property type="protein sequence ID" value="WIM92917.1"/>
    <property type="molecule type" value="Genomic_DNA"/>
</dbReference>
<evidence type="ECO:0000313" key="3">
    <source>
        <dbReference type="Proteomes" id="UP001240150"/>
    </source>
</evidence>
<dbReference type="Gene3D" id="3.40.50.12370">
    <property type="match status" value="1"/>
</dbReference>
<name>A0ABY8W5X9_9ACTN</name>
<gene>
    <name evidence="2" type="ORF">ACTOB_004876</name>
</gene>